<organism evidence="1 2">
    <name type="scientific">Staphylococcus aureus</name>
    <dbReference type="NCBI Taxonomy" id="1280"/>
    <lineage>
        <taxon>Bacteria</taxon>
        <taxon>Bacillati</taxon>
        <taxon>Bacillota</taxon>
        <taxon>Bacilli</taxon>
        <taxon>Bacillales</taxon>
        <taxon>Staphylococcaceae</taxon>
        <taxon>Staphylococcus</taxon>
    </lineage>
</organism>
<reference evidence="1 2" key="1">
    <citation type="submission" date="2015-01" db="EMBL/GenBank/DDBJ databases">
        <title>Characterization of Swiss Staphylococcus aureus strains involved in food poisoning.</title>
        <authorList>
            <person name="Crovadore J."/>
            <person name="Chablais R."/>
            <person name="Tonacini J."/>
            <person name="Schnyder B."/>
            <person name="Lefort F."/>
        </authorList>
    </citation>
    <scope>NUCLEOTIDE SEQUENCE [LARGE SCALE GENOMIC DNA]</scope>
    <source>
        <strain evidence="1 2">SA-120</strain>
    </source>
</reference>
<evidence type="ECO:0000313" key="2">
    <source>
        <dbReference type="Proteomes" id="UP000032274"/>
    </source>
</evidence>
<evidence type="ECO:0000313" key="1">
    <source>
        <dbReference type="EMBL" id="KIU01736.1"/>
    </source>
</evidence>
<accession>A0AA40JQN6</accession>
<gene>
    <name evidence="1" type="ORF">QU38_00085</name>
</gene>
<dbReference type="EMBL" id="JXIG01000022">
    <property type="protein sequence ID" value="KIU01736.1"/>
    <property type="molecule type" value="Genomic_DNA"/>
</dbReference>
<feature type="non-terminal residue" evidence="1">
    <location>
        <position position="1"/>
    </location>
</feature>
<comment type="caution">
    <text evidence="1">The sequence shown here is derived from an EMBL/GenBank/DDBJ whole genome shotgun (WGS) entry which is preliminary data.</text>
</comment>
<sequence>EIERHRIVAPMAGGDHAAVEIEDAREFRALEADLAGTSDGERGYGSHLRAVALLPLLAALGQHGIQPLAHRLQLAAHELELLGLRIEQLAARRAIGHEILLPLLGFDQRGLGRDADHHRAFGHVAG</sequence>
<dbReference type="Proteomes" id="UP000032274">
    <property type="component" value="Unassembled WGS sequence"/>
</dbReference>
<feature type="non-terminal residue" evidence="1">
    <location>
        <position position="126"/>
    </location>
</feature>
<protein>
    <submittedName>
        <fullName evidence="1">Uncharacterized protein</fullName>
    </submittedName>
</protein>
<name>A0AA40JQN6_STAAU</name>
<dbReference type="AlphaFoldDB" id="A0AA40JQN6"/>
<proteinExistence type="predicted"/>